<gene>
    <name evidence="1" type="ORF">JMJ77_009179</name>
</gene>
<dbReference type="Proteomes" id="UP000699042">
    <property type="component" value="Unassembled WGS sequence"/>
</dbReference>
<evidence type="ECO:0000313" key="1">
    <source>
        <dbReference type="EMBL" id="KAG7045091.1"/>
    </source>
</evidence>
<dbReference type="EMBL" id="JAESDN010000009">
    <property type="protein sequence ID" value="KAG7045091.1"/>
    <property type="molecule type" value="Genomic_DNA"/>
</dbReference>
<feature type="non-terminal residue" evidence="1">
    <location>
        <position position="43"/>
    </location>
</feature>
<comment type="caution">
    <text evidence="1">The sequence shown here is derived from an EMBL/GenBank/DDBJ whole genome shotgun (WGS) entry which is preliminary data.</text>
</comment>
<accession>A0A9P7R011</accession>
<protein>
    <submittedName>
        <fullName evidence="1">Uncharacterized protein</fullName>
    </submittedName>
</protein>
<proteinExistence type="predicted"/>
<sequence length="43" mass="4870">MRPTCGCRQLFRTSTPSSLCQSEIDEKQMNITDSFHSPTPELP</sequence>
<organism evidence="1 2">
    <name type="scientific">Colletotrichum scovillei</name>
    <dbReference type="NCBI Taxonomy" id="1209932"/>
    <lineage>
        <taxon>Eukaryota</taxon>
        <taxon>Fungi</taxon>
        <taxon>Dikarya</taxon>
        <taxon>Ascomycota</taxon>
        <taxon>Pezizomycotina</taxon>
        <taxon>Sordariomycetes</taxon>
        <taxon>Hypocreomycetidae</taxon>
        <taxon>Glomerellales</taxon>
        <taxon>Glomerellaceae</taxon>
        <taxon>Colletotrichum</taxon>
        <taxon>Colletotrichum acutatum species complex</taxon>
    </lineage>
</organism>
<dbReference type="AlphaFoldDB" id="A0A9P7R011"/>
<name>A0A9P7R011_9PEZI</name>
<keyword evidence="2" id="KW-1185">Reference proteome</keyword>
<reference evidence="1" key="1">
    <citation type="submission" date="2021-05" db="EMBL/GenBank/DDBJ databases">
        <title>Comparative genomics of three Colletotrichum scovillei strains and genetic complementation revealed genes involved fungal growth and virulence on chili pepper.</title>
        <authorList>
            <person name="Hsieh D.-K."/>
            <person name="Chuang S.-C."/>
            <person name="Chen C.-Y."/>
            <person name="Chao Y.-T."/>
            <person name="Lu M.-Y.J."/>
            <person name="Lee M.-H."/>
            <person name="Shih M.-C."/>
        </authorList>
    </citation>
    <scope>NUCLEOTIDE SEQUENCE</scope>
    <source>
        <strain evidence="1">Coll-153</strain>
    </source>
</reference>
<evidence type="ECO:0000313" key="2">
    <source>
        <dbReference type="Proteomes" id="UP000699042"/>
    </source>
</evidence>